<feature type="transmembrane region" description="Helical" evidence="1">
    <location>
        <begin position="101"/>
        <end position="120"/>
    </location>
</feature>
<feature type="transmembrane region" description="Helical" evidence="1">
    <location>
        <begin position="37"/>
        <end position="58"/>
    </location>
</feature>
<keyword evidence="1" id="KW-0812">Transmembrane</keyword>
<evidence type="ECO:0000313" key="2">
    <source>
        <dbReference type="EMBL" id="MDC3417649.1"/>
    </source>
</evidence>
<dbReference type="RefSeq" id="WP_272446716.1">
    <property type="nucleotide sequence ID" value="NZ_JAMQKC010000011.1"/>
</dbReference>
<evidence type="ECO:0000256" key="1">
    <source>
        <dbReference type="SAM" id="Phobius"/>
    </source>
</evidence>
<feature type="transmembrane region" description="Helical" evidence="1">
    <location>
        <begin position="70"/>
        <end position="89"/>
    </location>
</feature>
<accession>A0A9X3WHT1</accession>
<gene>
    <name evidence="2" type="ORF">NC799_12145</name>
</gene>
<dbReference type="AlphaFoldDB" id="A0A9X3WHT1"/>
<dbReference type="Proteomes" id="UP001145069">
    <property type="component" value="Unassembled WGS sequence"/>
</dbReference>
<name>A0A9X3WHT1_9BACI</name>
<reference evidence="2" key="1">
    <citation type="submission" date="2022-06" db="EMBL/GenBank/DDBJ databases">
        <title>Aquibacillus sp. a new bacterium isolated from soil saline samples.</title>
        <authorList>
            <person name="Galisteo C."/>
            <person name="De La Haba R."/>
            <person name="Sanchez-Porro C."/>
            <person name="Ventosa A."/>
        </authorList>
    </citation>
    <scope>NUCLEOTIDE SEQUENCE</scope>
    <source>
        <strain evidence="2">3ASR75-54</strain>
    </source>
</reference>
<sequence>MKKFIISAFISSILFSFILSSIGYVRSSEDSQTHLGFSLFLMISLPAYVIGGIPIALIVREYISNKFMQLIVFLLSGFLVGGLTAISMSAEKFFLEETLTLGYYGAFASIIYFLVLQVTYKITKNKGK</sequence>
<proteinExistence type="predicted"/>
<evidence type="ECO:0000313" key="3">
    <source>
        <dbReference type="Proteomes" id="UP001145069"/>
    </source>
</evidence>
<keyword evidence="1" id="KW-0472">Membrane</keyword>
<dbReference type="EMBL" id="JAMQKC010000011">
    <property type="protein sequence ID" value="MDC3417649.1"/>
    <property type="molecule type" value="Genomic_DNA"/>
</dbReference>
<keyword evidence="3" id="KW-1185">Reference proteome</keyword>
<organism evidence="2 3">
    <name type="scientific">Aquibacillus salsiterrae</name>
    <dbReference type="NCBI Taxonomy" id="2950439"/>
    <lineage>
        <taxon>Bacteria</taxon>
        <taxon>Bacillati</taxon>
        <taxon>Bacillota</taxon>
        <taxon>Bacilli</taxon>
        <taxon>Bacillales</taxon>
        <taxon>Bacillaceae</taxon>
        <taxon>Aquibacillus</taxon>
    </lineage>
</organism>
<comment type="caution">
    <text evidence="2">The sequence shown here is derived from an EMBL/GenBank/DDBJ whole genome shotgun (WGS) entry which is preliminary data.</text>
</comment>
<keyword evidence="1" id="KW-1133">Transmembrane helix</keyword>
<protein>
    <submittedName>
        <fullName evidence="2">Uncharacterized protein</fullName>
    </submittedName>
</protein>